<evidence type="ECO:0000313" key="3">
    <source>
        <dbReference type="Proteomes" id="UP000484381"/>
    </source>
</evidence>
<evidence type="ECO:0000259" key="1">
    <source>
        <dbReference type="Pfam" id="PF04536"/>
    </source>
</evidence>
<dbReference type="Pfam" id="PF04536">
    <property type="entry name" value="TPM_phosphatase"/>
    <property type="match status" value="1"/>
</dbReference>
<name>A0A7X1N509_9BURK</name>
<dbReference type="RefSeq" id="WP_152754893.1">
    <property type="nucleotide sequence ID" value="NZ_WHNP01000001.1"/>
</dbReference>
<accession>A0A7X1N509</accession>
<sequence length="165" mass="18820">MDLKRIIRHLLMTRWRVRAAFPPRTLLAIEEAIRDSHKIHIGQVMSVVEGALHSAALFDGLTARERAIDVFLQLRVWDTEHNNGVLIYLLLADRDVEIIADRGIHSRVSGDEWEAVCRMMEAAFQRGKYQTGAVRGIEQVTALLKKHFPAHRPPREELPSSPVVM</sequence>
<dbReference type="PANTHER" id="PTHR30373">
    <property type="entry name" value="UPF0603 PROTEIN YGCG"/>
    <property type="match status" value="1"/>
</dbReference>
<evidence type="ECO:0000313" key="2">
    <source>
        <dbReference type="EMBL" id="MPW15502.1"/>
    </source>
</evidence>
<keyword evidence="3" id="KW-1185">Reference proteome</keyword>
<dbReference type="PANTHER" id="PTHR30373:SF8">
    <property type="entry name" value="BLL7265 PROTEIN"/>
    <property type="match status" value="1"/>
</dbReference>
<protein>
    <recommendedName>
        <fullName evidence="1">TPM domain-containing protein</fullName>
    </recommendedName>
</protein>
<dbReference type="Proteomes" id="UP000484381">
    <property type="component" value="Unassembled WGS sequence"/>
</dbReference>
<reference evidence="2 3" key="1">
    <citation type="submission" date="2019-10" db="EMBL/GenBank/DDBJ databases">
        <title>Paraburkholderia sp. isolated from nodules of Mimosa pudica from Brazilian Atlantic Forest soils.</title>
        <authorList>
            <person name="Paulitsch F."/>
            <person name="Hungria M."/>
            <person name="Dall'Agnol R."/>
        </authorList>
    </citation>
    <scope>NUCLEOTIDE SEQUENCE [LARGE SCALE GENOMIC DNA]</scope>
    <source>
        <strain evidence="2 3">CNPSo 3157</strain>
    </source>
</reference>
<dbReference type="EMBL" id="WHNP01000001">
    <property type="protein sequence ID" value="MPW15502.1"/>
    <property type="molecule type" value="Genomic_DNA"/>
</dbReference>
<dbReference type="InterPro" id="IPR007621">
    <property type="entry name" value="TPM_dom"/>
</dbReference>
<gene>
    <name evidence="2" type="ORF">GCT13_00880</name>
</gene>
<dbReference type="Gene3D" id="3.10.310.50">
    <property type="match status" value="1"/>
</dbReference>
<feature type="domain" description="TPM" evidence="1">
    <location>
        <begin position="28"/>
        <end position="142"/>
    </location>
</feature>
<proteinExistence type="predicted"/>
<comment type="caution">
    <text evidence="2">The sequence shown here is derived from an EMBL/GenBank/DDBJ whole genome shotgun (WGS) entry which is preliminary data.</text>
</comment>
<organism evidence="2 3">
    <name type="scientific">Paraburkholderia franconis</name>
    <dbReference type="NCBI Taxonomy" id="2654983"/>
    <lineage>
        <taxon>Bacteria</taxon>
        <taxon>Pseudomonadati</taxon>
        <taxon>Pseudomonadota</taxon>
        <taxon>Betaproteobacteria</taxon>
        <taxon>Burkholderiales</taxon>
        <taxon>Burkholderiaceae</taxon>
        <taxon>Paraburkholderia</taxon>
    </lineage>
</organism>
<dbReference type="AlphaFoldDB" id="A0A7X1N509"/>